<reference evidence="1" key="1">
    <citation type="submission" date="2023-06" db="EMBL/GenBank/DDBJ databases">
        <authorList>
            <person name="Kurt Z."/>
        </authorList>
    </citation>
    <scope>NUCLEOTIDE SEQUENCE</scope>
</reference>
<evidence type="ECO:0000313" key="3">
    <source>
        <dbReference type="Proteomes" id="UP001642409"/>
    </source>
</evidence>
<dbReference type="InterPro" id="IPR032675">
    <property type="entry name" value="LRR_dom_sf"/>
</dbReference>
<evidence type="ECO:0000313" key="1">
    <source>
        <dbReference type="EMBL" id="CAI9920340.1"/>
    </source>
</evidence>
<sequence>MSEAIEQESAGVTVIVKKWGIQDYAQLDPERRIGLFVNTKFKKIHVLLRKYNDLAVSYASLDITQFSDLPLDLDSVVFSGCNLLSLKPLLTAKQVNLTNLTLEHCKFEEKSLECLSKFGRLKTLKVNYCALSRITGVEKLLHLETLELHGNNIQDPLTFKSVIPLKKLQQFGAAKNKIPIQVMVQLVFKWLSRSVKEISLFYETIGRPQTFGDLQQQYNNLNSSYDAAWLPQ</sequence>
<reference evidence="2 3" key="2">
    <citation type="submission" date="2024-07" db="EMBL/GenBank/DDBJ databases">
        <authorList>
            <person name="Akdeniz Z."/>
        </authorList>
    </citation>
    <scope>NUCLEOTIDE SEQUENCE [LARGE SCALE GENOMIC DNA]</scope>
</reference>
<dbReference type="AlphaFoldDB" id="A0AA86NJE1"/>
<proteinExistence type="predicted"/>
<protein>
    <submittedName>
        <fullName evidence="1">Leucine-rich repeat domain superfamily</fullName>
    </submittedName>
    <submittedName>
        <fullName evidence="2">Leucine-rich_repeat domain superfamily</fullName>
    </submittedName>
</protein>
<dbReference type="Proteomes" id="UP001642409">
    <property type="component" value="Unassembled WGS sequence"/>
</dbReference>
<dbReference type="EMBL" id="CATOUU010000199">
    <property type="protein sequence ID" value="CAI9920340.1"/>
    <property type="molecule type" value="Genomic_DNA"/>
</dbReference>
<keyword evidence="3" id="KW-1185">Reference proteome</keyword>
<dbReference type="Gene3D" id="3.80.10.10">
    <property type="entry name" value="Ribonuclease Inhibitor"/>
    <property type="match status" value="1"/>
</dbReference>
<gene>
    <name evidence="2" type="ORF">HINF_LOCUS53983</name>
    <name evidence="1" type="ORF">HINF_LOCUS7985</name>
</gene>
<dbReference type="EMBL" id="CAXDID020000278">
    <property type="protein sequence ID" value="CAL6069452.1"/>
    <property type="molecule type" value="Genomic_DNA"/>
</dbReference>
<comment type="caution">
    <text evidence="1">The sequence shown here is derived from an EMBL/GenBank/DDBJ whole genome shotgun (WGS) entry which is preliminary data.</text>
</comment>
<accession>A0AA86NJE1</accession>
<name>A0AA86NJE1_9EUKA</name>
<organism evidence="1">
    <name type="scientific">Hexamita inflata</name>
    <dbReference type="NCBI Taxonomy" id="28002"/>
    <lineage>
        <taxon>Eukaryota</taxon>
        <taxon>Metamonada</taxon>
        <taxon>Diplomonadida</taxon>
        <taxon>Hexamitidae</taxon>
        <taxon>Hexamitinae</taxon>
        <taxon>Hexamita</taxon>
    </lineage>
</organism>
<evidence type="ECO:0000313" key="2">
    <source>
        <dbReference type="EMBL" id="CAL6069452.1"/>
    </source>
</evidence>
<dbReference type="SUPFAM" id="SSF52075">
    <property type="entry name" value="Outer arm dynein light chain 1"/>
    <property type="match status" value="1"/>
</dbReference>